<evidence type="ECO:0000313" key="1">
    <source>
        <dbReference type="EMBL" id="GHF85676.1"/>
    </source>
</evidence>
<comment type="caution">
    <text evidence="1">The sequence shown here is derived from an EMBL/GenBank/DDBJ whole genome shotgun (WGS) entry which is preliminary data.</text>
</comment>
<accession>A0A919BGA5</accession>
<gene>
    <name evidence="1" type="ORF">GCM10017161_11580</name>
</gene>
<proteinExistence type="predicted"/>
<dbReference type="AlphaFoldDB" id="A0A919BGA5"/>
<sequence>MKKVLLITLVCYSTLAVSQEVNVGFEPFPPLINEDGSGIAISLLDAISQKTDLTFNIELMTYDRAKKNLRDNELDLIGITPKGNESEDFYLYAKELSWSFSTTLDVYSTNQKLLNLNQVEEQSIGTLVGNADFIAQVTNIPREKFIEVSNLNQLGVMLIKGRLKVAVFERVSMMTTLRKLGLPFIHYKKLTSIPASLAVQNNKAGIALKKQIDDTLAQLETDIYLEHFYQYNRLADSGVVSTFSDKKTLN</sequence>
<dbReference type="Gene3D" id="3.40.190.10">
    <property type="entry name" value="Periplasmic binding protein-like II"/>
    <property type="match status" value="2"/>
</dbReference>
<reference evidence="1" key="2">
    <citation type="submission" date="2020-09" db="EMBL/GenBank/DDBJ databases">
        <authorList>
            <person name="Sun Q."/>
            <person name="Kim S."/>
        </authorList>
    </citation>
    <scope>NUCLEOTIDE SEQUENCE</scope>
    <source>
        <strain evidence="1">KCTC 42731</strain>
    </source>
</reference>
<name>A0A919BGA5_9GAMM</name>
<keyword evidence="2" id="KW-1185">Reference proteome</keyword>
<evidence type="ECO:0000313" key="2">
    <source>
        <dbReference type="Proteomes" id="UP000623842"/>
    </source>
</evidence>
<protein>
    <recommendedName>
        <fullName evidence="3">Solute-binding protein family 3/N-terminal domain-containing protein</fullName>
    </recommendedName>
</protein>
<dbReference type="RefSeq" id="WP_189768199.1">
    <property type="nucleotide sequence ID" value="NZ_BNCK01000002.1"/>
</dbReference>
<evidence type="ECO:0008006" key="3">
    <source>
        <dbReference type="Google" id="ProtNLM"/>
    </source>
</evidence>
<dbReference type="Proteomes" id="UP000623842">
    <property type="component" value="Unassembled WGS sequence"/>
</dbReference>
<dbReference type="EMBL" id="BNCK01000002">
    <property type="protein sequence ID" value="GHF85676.1"/>
    <property type="molecule type" value="Genomic_DNA"/>
</dbReference>
<organism evidence="1 2">
    <name type="scientific">Thalassotalea marina</name>
    <dbReference type="NCBI Taxonomy" id="1673741"/>
    <lineage>
        <taxon>Bacteria</taxon>
        <taxon>Pseudomonadati</taxon>
        <taxon>Pseudomonadota</taxon>
        <taxon>Gammaproteobacteria</taxon>
        <taxon>Alteromonadales</taxon>
        <taxon>Colwelliaceae</taxon>
        <taxon>Thalassotalea</taxon>
    </lineage>
</organism>
<dbReference type="SUPFAM" id="SSF53850">
    <property type="entry name" value="Periplasmic binding protein-like II"/>
    <property type="match status" value="1"/>
</dbReference>
<reference evidence="1" key="1">
    <citation type="journal article" date="2014" name="Int. J. Syst. Evol. Microbiol.">
        <title>Complete genome sequence of Corynebacterium casei LMG S-19264T (=DSM 44701T), isolated from a smear-ripened cheese.</title>
        <authorList>
            <consortium name="US DOE Joint Genome Institute (JGI-PGF)"/>
            <person name="Walter F."/>
            <person name="Albersmeier A."/>
            <person name="Kalinowski J."/>
            <person name="Ruckert C."/>
        </authorList>
    </citation>
    <scope>NUCLEOTIDE SEQUENCE</scope>
    <source>
        <strain evidence="1">KCTC 42731</strain>
    </source>
</reference>